<sequence>MASTNISTIDELHVTQGEPIRVQPAEETEKGLYFLSNLDQNIAVPMRTIYCFKSESRGNEEAAHVIKDALSKILVPYYPMAGKLIISTEGKLIVDNTGEGAVFVEAESDCDIDKVGDLTKPDPHRLGKLVYDTPGAKNILEMPLMTVQVTKFKCGGFTLGLNMIHCMKDGLCAMEFVNAWAETARGLDLKTPPFLDRTILKSRDPPKVEFQHHEFDEIEDLSNTEKIYEGENIIHKSFLFNPEKLDSLKKKATEDGVLKKCSTFEALSAFVWRTRTSALKMHPNQQTKLLFAVDGRPRFIPPIPKGYFGNAIVLTNSLCKANELLENPFSFSVGLVHKAIDMVTDSYMRSAIDYFEVTRARPSLTGTLLITTWTKLSFDTTDFGWGEPLCSGPVTLPNTEVILFLSHGQGRKGISVLLGLPASAMERFEELVMIE</sequence>
<reference evidence="4 7" key="2">
    <citation type="journal article" date="2014" name="BMC Genomics">
        <title>An improved genome release (version Mt4.0) for the model legume Medicago truncatula.</title>
        <authorList>
            <person name="Tang H."/>
            <person name="Krishnakumar V."/>
            <person name="Bidwell S."/>
            <person name="Rosen B."/>
            <person name="Chan A."/>
            <person name="Zhou S."/>
            <person name="Gentzbittel L."/>
            <person name="Childs K.L."/>
            <person name="Yandell M."/>
            <person name="Gundlach H."/>
            <person name="Mayer K.F."/>
            <person name="Schwartz D.C."/>
            <person name="Town C.D."/>
        </authorList>
    </citation>
    <scope>GENOME REANNOTATION</scope>
    <source>
        <strain evidence="6 7">cv. Jemalong A17</strain>
    </source>
</reference>
<dbReference type="GO" id="GO:0102406">
    <property type="term" value="F:omega-hydroxypalmitate O-sinapoyl transferase activity"/>
    <property type="evidence" value="ECO:0007669"/>
    <property type="project" value="UniProtKB-EC"/>
</dbReference>
<dbReference type="Gramene" id="rna18654">
    <property type="protein sequence ID" value="RHN70105.1"/>
    <property type="gene ID" value="gene18654"/>
</dbReference>
<reference evidence="4 7" key="1">
    <citation type="journal article" date="2011" name="Nature">
        <title>The Medicago genome provides insight into the evolution of rhizobial symbioses.</title>
        <authorList>
            <person name="Young N.D."/>
            <person name="Debelle F."/>
            <person name="Oldroyd G.E."/>
            <person name="Geurts R."/>
            <person name="Cannon S.B."/>
            <person name="Udvardi M.K."/>
            <person name="Benedito V.A."/>
            <person name="Mayer K.F."/>
            <person name="Gouzy J."/>
            <person name="Schoof H."/>
            <person name="Van de Peer Y."/>
            <person name="Proost S."/>
            <person name="Cook D.R."/>
            <person name="Meyers B.C."/>
            <person name="Spannagl M."/>
            <person name="Cheung F."/>
            <person name="De Mita S."/>
            <person name="Krishnakumar V."/>
            <person name="Gundlach H."/>
            <person name="Zhou S."/>
            <person name="Mudge J."/>
            <person name="Bharti A.K."/>
            <person name="Murray J.D."/>
            <person name="Naoumkina M.A."/>
            <person name="Rosen B."/>
            <person name="Silverstein K.A."/>
            <person name="Tang H."/>
            <person name="Rombauts S."/>
            <person name="Zhao P.X."/>
            <person name="Zhou P."/>
            <person name="Barbe V."/>
            <person name="Bardou P."/>
            <person name="Bechner M."/>
            <person name="Bellec A."/>
            <person name="Berger A."/>
            <person name="Berges H."/>
            <person name="Bidwell S."/>
            <person name="Bisseling T."/>
            <person name="Choisne N."/>
            <person name="Couloux A."/>
            <person name="Denny R."/>
            <person name="Deshpande S."/>
            <person name="Dai X."/>
            <person name="Doyle J.J."/>
            <person name="Dudez A.M."/>
            <person name="Farmer A.D."/>
            <person name="Fouteau S."/>
            <person name="Franken C."/>
            <person name="Gibelin C."/>
            <person name="Gish J."/>
            <person name="Goldstein S."/>
            <person name="Gonzalez A.J."/>
            <person name="Green P.J."/>
            <person name="Hallab A."/>
            <person name="Hartog M."/>
            <person name="Hua A."/>
            <person name="Humphray S.J."/>
            <person name="Jeong D.H."/>
            <person name="Jing Y."/>
            <person name="Jocker A."/>
            <person name="Kenton S.M."/>
            <person name="Kim D.J."/>
            <person name="Klee K."/>
            <person name="Lai H."/>
            <person name="Lang C."/>
            <person name="Lin S."/>
            <person name="Macmil S.L."/>
            <person name="Magdelenat G."/>
            <person name="Matthews L."/>
            <person name="McCorrison J."/>
            <person name="Monaghan E.L."/>
            <person name="Mun J.H."/>
            <person name="Najar F.Z."/>
            <person name="Nicholson C."/>
            <person name="Noirot C."/>
            <person name="O'Bleness M."/>
            <person name="Paule C.R."/>
            <person name="Poulain J."/>
            <person name="Prion F."/>
            <person name="Qin B."/>
            <person name="Qu C."/>
            <person name="Retzel E.F."/>
            <person name="Riddle C."/>
            <person name="Sallet E."/>
            <person name="Samain S."/>
            <person name="Samson N."/>
            <person name="Sanders I."/>
            <person name="Saurat O."/>
            <person name="Scarpelli C."/>
            <person name="Schiex T."/>
            <person name="Segurens B."/>
            <person name="Severin A.J."/>
            <person name="Sherrier D.J."/>
            <person name="Shi R."/>
            <person name="Sims S."/>
            <person name="Singer S.R."/>
            <person name="Sinharoy S."/>
            <person name="Sterck L."/>
            <person name="Viollet A."/>
            <person name="Wang B.B."/>
            <person name="Wang K."/>
            <person name="Wang M."/>
            <person name="Wang X."/>
            <person name="Warfsmann J."/>
            <person name="Weissenbach J."/>
            <person name="White D.D."/>
            <person name="White J.D."/>
            <person name="Wiley G.B."/>
            <person name="Wincker P."/>
            <person name="Xing Y."/>
            <person name="Yang L."/>
            <person name="Yao Z."/>
            <person name="Ying F."/>
            <person name="Zhai J."/>
            <person name="Zhou L."/>
            <person name="Zuber A."/>
            <person name="Denarie J."/>
            <person name="Dixon R.A."/>
            <person name="May G.D."/>
            <person name="Schwartz D.C."/>
            <person name="Rogers J."/>
            <person name="Quetier F."/>
            <person name="Town C.D."/>
            <person name="Roe B.A."/>
        </authorList>
    </citation>
    <scope>NUCLEOTIDE SEQUENCE [LARGE SCALE GENOMIC DNA]</scope>
    <source>
        <strain evidence="4">A17</strain>
        <strain evidence="6 7">cv. Jemalong A17</strain>
    </source>
</reference>
<dbReference type="OrthoDB" id="671439at2759"/>
<evidence type="ECO:0000313" key="4">
    <source>
        <dbReference type="EMBL" id="AES73036.1"/>
    </source>
</evidence>
<dbReference type="STRING" id="3880.G7J3D5"/>
<dbReference type="GO" id="GO:0016747">
    <property type="term" value="F:acyltransferase activity, transferring groups other than amino-acyl groups"/>
    <property type="evidence" value="ECO:0000318"/>
    <property type="project" value="GO_Central"/>
</dbReference>
<dbReference type="eggNOG" id="ENOG502QS3E">
    <property type="taxonomic scope" value="Eukaryota"/>
</dbReference>
<dbReference type="PaxDb" id="3880-AES73036"/>
<evidence type="ECO:0000256" key="1">
    <source>
        <dbReference type="ARBA" id="ARBA00009861"/>
    </source>
</evidence>
<dbReference type="EMBL" id="PSQE01000003">
    <property type="protein sequence ID" value="RHN70105.1"/>
    <property type="molecule type" value="Genomic_DNA"/>
</dbReference>
<accession>G7J3D5</accession>
<dbReference type="PANTHER" id="PTHR31642">
    <property type="entry name" value="TRICHOTHECENE 3-O-ACETYLTRANSFERASE"/>
    <property type="match status" value="1"/>
</dbReference>
<evidence type="ECO:0000313" key="5">
    <source>
        <dbReference type="EMBL" id="RHN70105.1"/>
    </source>
</evidence>
<dbReference type="Pfam" id="PF02458">
    <property type="entry name" value="Transferase"/>
    <property type="match status" value="1"/>
</dbReference>
<dbReference type="EnsemblPlants" id="AES73036">
    <property type="protein sequence ID" value="AES73036"/>
    <property type="gene ID" value="MTR_3g098980"/>
</dbReference>
<evidence type="ECO:0000313" key="6">
    <source>
        <dbReference type="EnsemblPlants" id="AES73036"/>
    </source>
</evidence>
<dbReference type="Proteomes" id="UP000265566">
    <property type="component" value="Chromosome 3"/>
</dbReference>
<dbReference type="FunFam" id="3.30.559.10:FF:000008">
    <property type="entry name" value="Tryptamine hydroxycinnamoyl transferase"/>
    <property type="match status" value="1"/>
</dbReference>
<reference evidence="6" key="3">
    <citation type="submission" date="2015-04" db="UniProtKB">
        <authorList>
            <consortium name="EnsemblPlants"/>
        </authorList>
    </citation>
    <scope>IDENTIFICATION</scope>
    <source>
        <strain evidence="6">cv. Jemalong A17</strain>
    </source>
</reference>
<dbReference type="OMA" id="FQHNEFA"/>
<name>G7J3D5_MEDTR</name>
<keyword evidence="7" id="KW-1185">Reference proteome</keyword>
<dbReference type="Proteomes" id="UP000002051">
    <property type="component" value="Chromosome 3"/>
</dbReference>
<evidence type="ECO:0000256" key="2">
    <source>
        <dbReference type="ARBA" id="ARBA00022679"/>
    </source>
</evidence>
<dbReference type="InterPro" id="IPR023213">
    <property type="entry name" value="CAT-like_dom_sf"/>
</dbReference>
<dbReference type="Gene3D" id="3.30.559.10">
    <property type="entry name" value="Chloramphenicol acetyltransferase-like domain"/>
    <property type="match status" value="2"/>
</dbReference>
<keyword evidence="3 5" id="KW-0012">Acyltransferase</keyword>
<dbReference type="FunFam" id="3.30.559.10:FF:000015">
    <property type="entry name" value="Spermidine hydroxycinnamoyl transferase"/>
    <property type="match status" value="1"/>
</dbReference>
<dbReference type="HOGENOM" id="CLU_014546_2_0_1"/>
<comment type="similarity">
    <text evidence="1">Belongs to the plant acyltransferase family.</text>
</comment>
<protein>
    <submittedName>
        <fullName evidence="4 5">Omega-hydroxypalmitate O-feruloyl transferase</fullName>
        <ecNumber evidence="5">2.3.1.188</ecNumber>
    </submittedName>
</protein>
<evidence type="ECO:0000256" key="3">
    <source>
        <dbReference type="ARBA" id="ARBA00023315"/>
    </source>
</evidence>
<dbReference type="InterPro" id="IPR050317">
    <property type="entry name" value="Plant_Fungal_Acyltransferase"/>
</dbReference>
<reference evidence="5" key="4">
    <citation type="journal article" date="2018" name="Nat. Plants">
        <title>Whole-genome landscape of Medicago truncatula symbiotic genes.</title>
        <authorList>
            <person name="Pecrix Y."/>
            <person name="Gamas P."/>
            <person name="Carrere S."/>
        </authorList>
    </citation>
    <scope>NUCLEOTIDE SEQUENCE</scope>
    <source>
        <tissue evidence="5">Leaves</tissue>
    </source>
</reference>
<proteinExistence type="inferred from homology"/>
<evidence type="ECO:0000313" key="7">
    <source>
        <dbReference type="Proteomes" id="UP000002051"/>
    </source>
</evidence>
<dbReference type="AlphaFoldDB" id="G7J3D5"/>
<dbReference type="PANTHER" id="PTHR31642:SF310">
    <property type="entry name" value="FATTY ALCOHOL:CAFFEOYL-COA ACYLTRANSFERASE"/>
    <property type="match status" value="1"/>
</dbReference>
<dbReference type="EC" id="2.3.1.188" evidence="5"/>
<dbReference type="EMBL" id="CM001219">
    <property type="protein sequence ID" value="AES73036.1"/>
    <property type="molecule type" value="Genomic_DNA"/>
</dbReference>
<keyword evidence="2 4" id="KW-0808">Transferase</keyword>
<organism evidence="4 7">
    <name type="scientific">Medicago truncatula</name>
    <name type="common">Barrel medic</name>
    <name type="synonym">Medicago tribuloides</name>
    <dbReference type="NCBI Taxonomy" id="3880"/>
    <lineage>
        <taxon>Eukaryota</taxon>
        <taxon>Viridiplantae</taxon>
        <taxon>Streptophyta</taxon>
        <taxon>Embryophyta</taxon>
        <taxon>Tracheophyta</taxon>
        <taxon>Spermatophyta</taxon>
        <taxon>Magnoliopsida</taxon>
        <taxon>eudicotyledons</taxon>
        <taxon>Gunneridae</taxon>
        <taxon>Pentapetalae</taxon>
        <taxon>rosids</taxon>
        <taxon>fabids</taxon>
        <taxon>Fabales</taxon>
        <taxon>Fabaceae</taxon>
        <taxon>Papilionoideae</taxon>
        <taxon>50 kb inversion clade</taxon>
        <taxon>NPAAA clade</taxon>
        <taxon>Hologalegina</taxon>
        <taxon>IRL clade</taxon>
        <taxon>Trifolieae</taxon>
        <taxon>Medicago</taxon>
    </lineage>
</organism>
<gene>
    <name evidence="4" type="ordered locus">MTR_3g098980</name>
    <name evidence="5" type="ORF">MtrunA17_Chr3g0132001</name>
</gene>